<dbReference type="SMART" id="SM00360">
    <property type="entry name" value="RRM"/>
    <property type="match status" value="1"/>
</dbReference>
<evidence type="ECO:0000259" key="4">
    <source>
        <dbReference type="PROSITE" id="PS50102"/>
    </source>
</evidence>
<dbReference type="PROSITE" id="PS50102">
    <property type="entry name" value="RRM"/>
    <property type="match status" value="1"/>
</dbReference>
<dbReference type="InterPro" id="IPR012677">
    <property type="entry name" value="Nucleotide-bd_a/b_plait_sf"/>
</dbReference>
<feature type="region of interest" description="Disordered" evidence="3">
    <location>
        <begin position="205"/>
        <end position="243"/>
    </location>
</feature>
<dbReference type="AlphaFoldDB" id="A0A8H5AV42"/>
<dbReference type="GO" id="GO:0005634">
    <property type="term" value="C:nucleus"/>
    <property type="evidence" value="ECO:0007669"/>
    <property type="project" value="TreeGrafter"/>
</dbReference>
<feature type="compositionally biased region" description="Basic residues" evidence="3">
    <location>
        <begin position="205"/>
        <end position="222"/>
    </location>
</feature>
<name>A0A8H5AV42_9AGAR</name>
<sequence length="243" mass="26241">MNQADNESSNRRTRRPNNNAKGRLVGNRAGQPAPAWKPMPGVPQANGANGRGKAAAESRIFLSRLPIDVAEKEVEELFSKTVGPVKDSFLVYNSQGLSKGMAVVTFHRPGDALIARARYDGKVVDGRRPIRIEILMDGAPAVPAAPAPKQPPSLLNRLAPFPEPVPTAASVVFPPKKKFPNQRKVGETKQPLVAPLVAVAVKPIPPRKPKIKKGPKRLKKRAPATVEDLDAEMEDYRAKAPGS</sequence>
<proteinExistence type="predicted"/>
<evidence type="ECO:0000256" key="2">
    <source>
        <dbReference type="PROSITE-ProRule" id="PRU00176"/>
    </source>
</evidence>
<dbReference type="PANTHER" id="PTHR19965">
    <property type="entry name" value="RNA AND EXPORT FACTOR BINDING PROTEIN"/>
    <property type="match status" value="1"/>
</dbReference>
<protein>
    <recommendedName>
        <fullName evidence="4">RRM domain-containing protein</fullName>
    </recommendedName>
</protein>
<keyword evidence="6" id="KW-1185">Reference proteome</keyword>
<dbReference type="GO" id="GO:0003729">
    <property type="term" value="F:mRNA binding"/>
    <property type="evidence" value="ECO:0007669"/>
    <property type="project" value="TreeGrafter"/>
</dbReference>
<feature type="region of interest" description="Disordered" evidence="3">
    <location>
        <begin position="1"/>
        <end position="53"/>
    </location>
</feature>
<dbReference type="InterPro" id="IPR035979">
    <property type="entry name" value="RBD_domain_sf"/>
</dbReference>
<evidence type="ECO:0000313" key="5">
    <source>
        <dbReference type="EMBL" id="KAF5311093.1"/>
    </source>
</evidence>
<dbReference type="EMBL" id="JAACJJ010000057">
    <property type="protein sequence ID" value="KAF5311093.1"/>
    <property type="molecule type" value="Genomic_DNA"/>
</dbReference>
<accession>A0A8H5AV42</accession>
<evidence type="ECO:0000256" key="3">
    <source>
        <dbReference type="SAM" id="MobiDB-lite"/>
    </source>
</evidence>
<reference evidence="5 6" key="1">
    <citation type="journal article" date="2020" name="ISME J.">
        <title>Uncovering the hidden diversity of litter-decomposition mechanisms in mushroom-forming fungi.</title>
        <authorList>
            <person name="Floudas D."/>
            <person name="Bentzer J."/>
            <person name="Ahren D."/>
            <person name="Johansson T."/>
            <person name="Persson P."/>
            <person name="Tunlid A."/>
        </authorList>
    </citation>
    <scope>NUCLEOTIDE SEQUENCE [LARGE SCALE GENOMIC DNA]</scope>
    <source>
        <strain evidence="5 6">CBS 101986</strain>
    </source>
</reference>
<gene>
    <name evidence="5" type="ORF">D9619_008160</name>
</gene>
<dbReference type="OrthoDB" id="346839at2759"/>
<evidence type="ECO:0000313" key="6">
    <source>
        <dbReference type="Proteomes" id="UP000567179"/>
    </source>
</evidence>
<dbReference type="InterPro" id="IPR000504">
    <property type="entry name" value="RRM_dom"/>
</dbReference>
<dbReference type="Proteomes" id="UP000567179">
    <property type="component" value="Unassembled WGS sequence"/>
</dbReference>
<dbReference type="InterPro" id="IPR051229">
    <property type="entry name" value="ALYREF_mRNA_export"/>
</dbReference>
<dbReference type="SUPFAM" id="SSF54928">
    <property type="entry name" value="RNA-binding domain, RBD"/>
    <property type="match status" value="1"/>
</dbReference>
<comment type="caution">
    <text evidence="5">The sequence shown here is derived from an EMBL/GenBank/DDBJ whole genome shotgun (WGS) entry which is preliminary data.</text>
</comment>
<feature type="domain" description="RRM" evidence="4">
    <location>
        <begin position="58"/>
        <end position="137"/>
    </location>
</feature>
<feature type="compositionally biased region" description="Basic and acidic residues" evidence="3">
    <location>
        <begin position="234"/>
        <end position="243"/>
    </location>
</feature>
<dbReference type="Pfam" id="PF00076">
    <property type="entry name" value="RRM_1"/>
    <property type="match status" value="1"/>
</dbReference>
<organism evidence="5 6">
    <name type="scientific">Psilocybe cf. subviscida</name>
    <dbReference type="NCBI Taxonomy" id="2480587"/>
    <lineage>
        <taxon>Eukaryota</taxon>
        <taxon>Fungi</taxon>
        <taxon>Dikarya</taxon>
        <taxon>Basidiomycota</taxon>
        <taxon>Agaricomycotina</taxon>
        <taxon>Agaricomycetes</taxon>
        <taxon>Agaricomycetidae</taxon>
        <taxon>Agaricales</taxon>
        <taxon>Agaricineae</taxon>
        <taxon>Strophariaceae</taxon>
        <taxon>Psilocybe</taxon>
    </lineage>
</organism>
<dbReference type="Gene3D" id="3.30.70.330">
    <property type="match status" value="1"/>
</dbReference>
<evidence type="ECO:0000256" key="1">
    <source>
        <dbReference type="ARBA" id="ARBA00022884"/>
    </source>
</evidence>
<keyword evidence="1 2" id="KW-0694">RNA-binding</keyword>
<dbReference type="PANTHER" id="PTHR19965:SF35">
    <property type="entry name" value="RNA ANNEALING PROTEIN YRA1"/>
    <property type="match status" value="1"/>
</dbReference>